<evidence type="ECO:0000259" key="8">
    <source>
        <dbReference type="Pfam" id="PF05285"/>
    </source>
</evidence>
<evidence type="ECO:0000256" key="4">
    <source>
        <dbReference type="ARBA" id="ARBA00022927"/>
    </source>
</evidence>
<comment type="subcellular location">
    <subcellularLocation>
        <location evidence="6">Nucleus</location>
        <location evidence="6">Nucleolus</location>
    </subcellularLocation>
</comment>
<feature type="domain" description="SDA1 C-terminal" evidence="10">
    <location>
        <begin position="665"/>
        <end position="702"/>
    </location>
</feature>
<evidence type="ECO:0000313" key="12">
    <source>
        <dbReference type="Proteomes" id="UP000789342"/>
    </source>
</evidence>
<reference evidence="11" key="1">
    <citation type="submission" date="2021-06" db="EMBL/GenBank/DDBJ databases">
        <authorList>
            <person name="Kallberg Y."/>
            <person name="Tangrot J."/>
            <person name="Rosling A."/>
        </authorList>
    </citation>
    <scope>NUCLEOTIDE SEQUENCE</scope>
    <source>
        <strain evidence="11">CL551</strain>
    </source>
</reference>
<evidence type="ECO:0000256" key="7">
    <source>
        <dbReference type="SAM" id="MobiDB-lite"/>
    </source>
</evidence>
<dbReference type="AlphaFoldDB" id="A0A9N9G4Q7"/>
<keyword evidence="5 6" id="KW-0539">Nucleus</keyword>
<evidence type="ECO:0000259" key="9">
    <source>
        <dbReference type="Pfam" id="PF08158"/>
    </source>
</evidence>
<feature type="compositionally biased region" description="Basic residues" evidence="7">
    <location>
        <begin position="681"/>
        <end position="692"/>
    </location>
</feature>
<dbReference type="Pfam" id="PF08158">
    <property type="entry name" value="SDA1_HEAT"/>
    <property type="match status" value="1"/>
</dbReference>
<feature type="region of interest" description="Disordered" evidence="7">
    <location>
        <begin position="621"/>
        <end position="713"/>
    </location>
</feature>
<dbReference type="InterPro" id="IPR027312">
    <property type="entry name" value="Sda1"/>
</dbReference>
<feature type="domain" description="SDA1 middle" evidence="8">
    <location>
        <begin position="524"/>
        <end position="645"/>
    </location>
</feature>
<gene>
    <name evidence="11" type="ORF">AMORRO_LOCUS6738</name>
</gene>
<feature type="region of interest" description="Disordered" evidence="7">
    <location>
        <begin position="540"/>
        <end position="570"/>
    </location>
</feature>
<evidence type="ECO:0000256" key="5">
    <source>
        <dbReference type="ARBA" id="ARBA00023242"/>
    </source>
</evidence>
<proteinExistence type="inferred from homology"/>
<comment type="caution">
    <text evidence="11">The sequence shown here is derived from an EMBL/GenBank/DDBJ whole genome shotgun (WGS) entry which is preliminary data.</text>
</comment>
<comment type="similarity">
    <text evidence="1 6">Belongs to the SDA1 family.</text>
</comment>
<dbReference type="OrthoDB" id="2196187at2759"/>
<evidence type="ECO:0000259" key="10">
    <source>
        <dbReference type="Pfam" id="PF21638"/>
    </source>
</evidence>
<dbReference type="EMBL" id="CAJVPV010004642">
    <property type="protein sequence ID" value="CAG8577039.1"/>
    <property type="molecule type" value="Genomic_DNA"/>
</dbReference>
<protein>
    <recommendedName>
        <fullName evidence="6">Protein SDA1</fullName>
    </recommendedName>
</protein>
<comment type="function">
    <text evidence="6">Required for 60S pre-ribosomal subunits export to the cytoplasm.</text>
</comment>
<dbReference type="SUPFAM" id="SSF48371">
    <property type="entry name" value="ARM repeat"/>
    <property type="match status" value="1"/>
</dbReference>
<dbReference type="Pfam" id="PF05285">
    <property type="entry name" value="SDA1_dom"/>
    <property type="match status" value="1"/>
</dbReference>
<dbReference type="GO" id="GO:0015031">
    <property type="term" value="P:protein transport"/>
    <property type="evidence" value="ECO:0007669"/>
    <property type="project" value="UniProtKB-KW"/>
</dbReference>
<evidence type="ECO:0000256" key="3">
    <source>
        <dbReference type="ARBA" id="ARBA00022517"/>
    </source>
</evidence>
<evidence type="ECO:0000256" key="1">
    <source>
        <dbReference type="ARBA" id="ARBA00005783"/>
    </source>
</evidence>
<dbReference type="GO" id="GO:0000055">
    <property type="term" value="P:ribosomal large subunit export from nucleus"/>
    <property type="evidence" value="ECO:0007669"/>
    <property type="project" value="UniProtKB-UniRule"/>
</dbReference>
<accession>A0A9N9G4Q7</accession>
<evidence type="ECO:0000256" key="2">
    <source>
        <dbReference type="ARBA" id="ARBA00022448"/>
    </source>
</evidence>
<dbReference type="Pfam" id="PF21638">
    <property type="entry name" value="SDA1_C"/>
    <property type="match status" value="1"/>
</dbReference>
<dbReference type="Proteomes" id="UP000789342">
    <property type="component" value="Unassembled WGS sequence"/>
</dbReference>
<keyword evidence="12" id="KW-1185">Reference proteome</keyword>
<dbReference type="PANTHER" id="PTHR12730">
    <property type="entry name" value="HSDA/SDA1-RELATED"/>
    <property type="match status" value="1"/>
</dbReference>
<feature type="compositionally biased region" description="Polar residues" evidence="7">
    <location>
        <begin position="553"/>
        <end position="563"/>
    </location>
</feature>
<feature type="domain" description="SDA1 N-terminal" evidence="9">
    <location>
        <begin position="63"/>
        <end position="434"/>
    </location>
</feature>
<keyword evidence="3 6" id="KW-0690">Ribosome biogenesis</keyword>
<dbReference type="InterPro" id="IPR012977">
    <property type="entry name" value="SDA1_N"/>
</dbReference>
<keyword evidence="2 6" id="KW-0813">Transport</keyword>
<keyword evidence="4 6" id="KW-0653">Protein transport</keyword>
<feature type="compositionally biased region" description="Basic and acidic residues" evidence="7">
    <location>
        <begin position="632"/>
        <end position="653"/>
    </location>
</feature>
<sequence>MGKRNRSSLLPNNLPQLQNLIKRDSLSYREDFLQQYRYFESQLTIFQLKPDEEAEEFGNLITFISQVAQCYPKETSNFPQQVINLLSEHHQILHPNLRKTMVQGLILLRNKDIIPSITLLSLFYTLFRVRDKQLRELIYSHIITDIKNSNAKHKNNKLNKTLQGFMYTILQTTNNNSAENAVAAKKSLDACIELYRKGVWNDAKTVNVIAEACFHSVTKIKVSAIQFFLGTNKENQDDDSDDEVWANLPDIKRLQHINHINKRKKSKLRKLEKAMTTIKKKDRKKSKAESFNFSALHLLNDPQGFSEKLFSSLQKSTNTDRFEVKLMTMNLISRIIGVHKLILLSFYTYLIRYLQPHQREVTMILVILAQACHELVPPDVLEPVVKAIANNFVTEHCAGEVMAAGLNAIREICVRQPLAIDTTLLQDLTEYRSDRDKSVMMAARSLIGLFREINPELLKKKDRGKTTSMNMKDFKPLKFGQLRVTEKIEGIELLEEYRRNNVQKDEWGGWEVASNSSSDDSEGWIDISSDDDQDIVISDYSSDDEKKVDQKVSEQNALSSENSTKVDEEKASTLATTEILTPADFAKLNELRMEHEAQRMVDGGKRKRNIIQQEPSDIVNVDEIIGPRKKAKQDYEERMESVKAGREGREKYGGPKKGKKFEGASTTNKEKARNKAFMMVVHKKNVLHKKKMSLRDKQNQLTRSGGNKKISKK</sequence>
<evidence type="ECO:0000313" key="11">
    <source>
        <dbReference type="EMBL" id="CAG8577039.1"/>
    </source>
</evidence>
<dbReference type="InterPro" id="IPR048292">
    <property type="entry name" value="SDA1_C"/>
</dbReference>
<dbReference type="InterPro" id="IPR007949">
    <property type="entry name" value="SDA1_MD"/>
</dbReference>
<dbReference type="GO" id="GO:0042273">
    <property type="term" value="P:ribosomal large subunit biogenesis"/>
    <property type="evidence" value="ECO:0007669"/>
    <property type="project" value="UniProtKB-UniRule"/>
</dbReference>
<name>A0A9N9G4Q7_9GLOM</name>
<dbReference type="InterPro" id="IPR016024">
    <property type="entry name" value="ARM-type_fold"/>
</dbReference>
<organism evidence="11 12">
    <name type="scientific">Acaulospora morrowiae</name>
    <dbReference type="NCBI Taxonomy" id="94023"/>
    <lineage>
        <taxon>Eukaryota</taxon>
        <taxon>Fungi</taxon>
        <taxon>Fungi incertae sedis</taxon>
        <taxon>Mucoromycota</taxon>
        <taxon>Glomeromycotina</taxon>
        <taxon>Glomeromycetes</taxon>
        <taxon>Diversisporales</taxon>
        <taxon>Acaulosporaceae</taxon>
        <taxon>Acaulospora</taxon>
    </lineage>
</organism>
<dbReference type="GO" id="GO:0005730">
    <property type="term" value="C:nucleolus"/>
    <property type="evidence" value="ECO:0007669"/>
    <property type="project" value="UniProtKB-SubCell"/>
</dbReference>
<evidence type="ECO:0000256" key="6">
    <source>
        <dbReference type="RuleBase" id="RU365057"/>
    </source>
</evidence>
<feature type="compositionally biased region" description="Basic and acidic residues" evidence="7">
    <location>
        <begin position="543"/>
        <end position="552"/>
    </location>
</feature>
<dbReference type="PANTHER" id="PTHR12730:SF0">
    <property type="entry name" value="PROTEIN SDA1 HOMOLOG"/>
    <property type="match status" value="1"/>
</dbReference>